<evidence type="ECO:0000256" key="1">
    <source>
        <dbReference type="SAM" id="MobiDB-lite"/>
    </source>
</evidence>
<gene>
    <name evidence="4" type="ORF">DOTSEDRAFT_76807</name>
</gene>
<protein>
    <submittedName>
        <fullName evidence="4">Uncharacterized protein</fullName>
    </submittedName>
</protein>
<reference evidence="5" key="1">
    <citation type="journal article" date="2012" name="PLoS Genet.">
        <title>The genomes of the fungal plant pathogens Cladosporium fulvum and Dothistroma septosporum reveal adaptation to different hosts and lifestyles but also signatures of common ancestry.</title>
        <authorList>
            <person name="de Wit P.J.G.M."/>
            <person name="van der Burgt A."/>
            <person name="Oekmen B."/>
            <person name="Stergiopoulos I."/>
            <person name="Abd-Elsalam K.A."/>
            <person name="Aerts A.L."/>
            <person name="Bahkali A.H."/>
            <person name="Beenen H.G."/>
            <person name="Chettri P."/>
            <person name="Cox M.P."/>
            <person name="Datema E."/>
            <person name="de Vries R.P."/>
            <person name="Dhillon B."/>
            <person name="Ganley A.R."/>
            <person name="Griffiths S.A."/>
            <person name="Guo Y."/>
            <person name="Hamelin R.C."/>
            <person name="Henrissat B."/>
            <person name="Kabir M.S."/>
            <person name="Jashni M.K."/>
            <person name="Kema G."/>
            <person name="Klaubauf S."/>
            <person name="Lapidus A."/>
            <person name="Levasseur A."/>
            <person name="Lindquist E."/>
            <person name="Mehrabi R."/>
            <person name="Ohm R.A."/>
            <person name="Owen T.J."/>
            <person name="Salamov A."/>
            <person name="Schwelm A."/>
            <person name="Schijlen E."/>
            <person name="Sun H."/>
            <person name="van den Burg H.A."/>
            <person name="van Ham R.C.H.J."/>
            <person name="Zhang S."/>
            <person name="Goodwin S.B."/>
            <person name="Grigoriev I.V."/>
            <person name="Collemare J."/>
            <person name="Bradshaw R.E."/>
        </authorList>
    </citation>
    <scope>NUCLEOTIDE SEQUENCE [LARGE SCALE GENOMIC DNA]</scope>
    <source>
        <strain evidence="5">NZE10 / CBS 128990</strain>
    </source>
</reference>
<feature type="domain" description="SLS1 N-terminal" evidence="2">
    <location>
        <begin position="148"/>
        <end position="255"/>
    </location>
</feature>
<dbReference type="AlphaFoldDB" id="N1Q2R0"/>
<feature type="region of interest" description="Disordered" evidence="1">
    <location>
        <begin position="548"/>
        <end position="569"/>
    </location>
</feature>
<proteinExistence type="predicted"/>
<feature type="domain" description="SLS1 C-terminal" evidence="3">
    <location>
        <begin position="560"/>
        <end position="831"/>
    </location>
</feature>
<evidence type="ECO:0000313" key="5">
    <source>
        <dbReference type="Proteomes" id="UP000016933"/>
    </source>
</evidence>
<accession>N1Q2R0</accession>
<feature type="region of interest" description="Disordered" evidence="1">
    <location>
        <begin position="113"/>
        <end position="132"/>
    </location>
</feature>
<dbReference type="Pfam" id="PF20776">
    <property type="entry name" value="SLS1_N"/>
    <property type="match status" value="1"/>
</dbReference>
<dbReference type="InterPro" id="IPR048400">
    <property type="entry name" value="SLS1_N"/>
</dbReference>
<dbReference type="eggNOG" id="ENOG502RS3T">
    <property type="taxonomic scope" value="Eukaryota"/>
</dbReference>
<dbReference type="PANTHER" id="PTHR37919">
    <property type="entry name" value="PROTEIN CBG05606"/>
    <property type="match status" value="1"/>
</dbReference>
<name>N1Q2R0_DOTSN</name>
<dbReference type="InterPro" id="IPR048401">
    <property type="entry name" value="SLS1_C"/>
</dbReference>
<dbReference type="PANTHER" id="PTHR37919:SF2">
    <property type="entry name" value="EXPERA DOMAIN-CONTAINING PROTEIN"/>
    <property type="match status" value="1"/>
</dbReference>
<feature type="compositionally biased region" description="Polar residues" evidence="1">
    <location>
        <begin position="555"/>
        <end position="569"/>
    </location>
</feature>
<dbReference type="OrthoDB" id="5392646at2759"/>
<evidence type="ECO:0000259" key="3">
    <source>
        <dbReference type="Pfam" id="PF20778"/>
    </source>
</evidence>
<reference evidence="4 5" key="2">
    <citation type="journal article" date="2012" name="PLoS Pathog.">
        <title>Diverse lifestyles and strategies of plant pathogenesis encoded in the genomes of eighteen Dothideomycetes fungi.</title>
        <authorList>
            <person name="Ohm R.A."/>
            <person name="Feau N."/>
            <person name="Henrissat B."/>
            <person name="Schoch C.L."/>
            <person name="Horwitz B.A."/>
            <person name="Barry K.W."/>
            <person name="Condon B.J."/>
            <person name="Copeland A.C."/>
            <person name="Dhillon B."/>
            <person name="Glaser F."/>
            <person name="Hesse C.N."/>
            <person name="Kosti I."/>
            <person name="LaButti K."/>
            <person name="Lindquist E.A."/>
            <person name="Lucas S."/>
            <person name="Salamov A.A."/>
            <person name="Bradshaw R.E."/>
            <person name="Ciuffetti L."/>
            <person name="Hamelin R.C."/>
            <person name="Kema G.H.J."/>
            <person name="Lawrence C."/>
            <person name="Scott J.A."/>
            <person name="Spatafora J.W."/>
            <person name="Turgeon B.G."/>
            <person name="de Wit P.J.G.M."/>
            <person name="Zhong S."/>
            <person name="Goodwin S.B."/>
            <person name="Grigoriev I.V."/>
        </authorList>
    </citation>
    <scope>NUCLEOTIDE SEQUENCE [LARGE SCALE GENOMIC DNA]</scope>
    <source>
        <strain evidence="5">NZE10 / CBS 128990</strain>
    </source>
</reference>
<evidence type="ECO:0000259" key="2">
    <source>
        <dbReference type="Pfam" id="PF20776"/>
    </source>
</evidence>
<keyword evidence="5" id="KW-1185">Reference proteome</keyword>
<dbReference type="STRING" id="675120.N1Q2R0"/>
<evidence type="ECO:0000313" key="4">
    <source>
        <dbReference type="EMBL" id="EME49523.1"/>
    </source>
</evidence>
<dbReference type="EMBL" id="KB446535">
    <property type="protein sequence ID" value="EME49523.1"/>
    <property type="molecule type" value="Genomic_DNA"/>
</dbReference>
<organism evidence="4 5">
    <name type="scientific">Dothistroma septosporum (strain NZE10 / CBS 128990)</name>
    <name type="common">Red band needle blight fungus</name>
    <name type="synonym">Mycosphaerella pini</name>
    <dbReference type="NCBI Taxonomy" id="675120"/>
    <lineage>
        <taxon>Eukaryota</taxon>
        <taxon>Fungi</taxon>
        <taxon>Dikarya</taxon>
        <taxon>Ascomycota</taxon>
        <taxon>Pezizomycotina</taxon>
        <taxon>Dothideomycetes</taxon>
        <taxon>Dothideomycetidae</taxon>
        <taxon>Mycosphaerellales</taxon>
        <taxon>Mycosphaerellaceae</taxon>
        <taxon>Dothistroma</taxon>
    </lineage>
</organism>
<dbReference type="Pfam" id="PF20778">
    <property type="entry name" value="SLS1_C"/>
    <property type="match status" value="1"/>
</dbReference>
<dbReference type="OMA" id="MDEFATY"/>
<feature type="compositionally biased region" description="Basic and acidic residues" evidence="1">
    <location>
        <begin position="113"/>
        <end position="125"/>
    </location>
</feature>
<dbReference type="Proteomes" id="UP000016933">
    <property type="component" value="Unassembled WGS sequence"/>
</dbReference>
<sequence>MVSRLISTKRCLRCQFREVLGRTRLQRPPQPQCRGFSRSQQLCQDTSDDVLEKKKKKPYYWKHCNDGERVVGKPGRRQRVVSEGLSTTSLGRPANVIVFRDYKEEPVQAALAREDGKQSHVREDSALSTSSLSAQEIQNAITARHTAPRDEEVHASIDGLRPYETIQSQRAFDRLQQSLSKSYTFQQLSRYLVRSLRDAPSAVKSKNVRQLEASQWQPGQTPLQQRRNLVVKKTSATRKSALVDQILRLVWHITIHSEAQEIGELEIKVQPWQLSMLFDLADNGKPYYESLIGSKMLLDACELHSWPADSTLRIIGRRQDSEEVARQLKLAILGASRLDLDLKMFVPSIMKDAHRDDLSRILSDENIRYVSELTKTILDIRENGVIHIYGLTESARSKARRLLVALLQLPGPCSCTEILSTIKKSISRGERVGRSPQTTSPAANQDSGLHRRYIGFELRRSADQVDAIKGPPGRGDGVPNLTTEGTPKQELEYFAVPHIAKALSSHIDRIPELSTIPSGAQHDSQSYWRDQAQVDGWEAEYCTLLSKHSPPDLTNKAQESNKKTASQREPTIAANKLVVQRAVPGVETLLSYFETTNAPRTLQYSSIISSGDQDVNRLRRSRFDPQMPYLSAHFVPFTSRASTTALPRLEMRFRFMPSTSDQGGDRGLLLTKIKAILDTQTVMVPLPHHAVDVRFTRDSTLLVDTRAARQDKSIRAFVQRLQDSVTAGEGALDAPSELNFKLPHWLVHGSKVTATAKSDVEVPYLFERFEQTQRTVFTASENNISSTFLDTETQASVRSISGSMTLDYREVEGGAVYGRSTSLSIRTIKSSPRVSSDLSQECLTPLGDSHVDVESVSDDEILSHPIVDRFALIKSARGITGGGKQPIAGTDQSGRASLKLVKAALHFAGLLTRASSGSLLRMGEEERPCRGQLDSQHRR</sequence>
<dbReference type="HOGENOM" id="CLU_314475_0_0_1"/>